<evidence type="ECO:0000256" key="4">
    <source>
        <dbReference type="ARBA" id="ARBA00022803"/>
    </source>
</evidence>
<dbReference type="Proteomes" id="UP000698752">
    <property type="component" value="Unassembled WGS sequence"/>
</dbReference>
<comment type="pathway">
    <text evidence="1">Protein modification; protein glycosylation.</text>
</comment>
<comment type="caution">
    <text evidence="6">The sequence shown here is derived from an EMBL/GenBank/DDBJ whole genome shotgun (WGS) entry which is preliminary data.</text>
</comment>
<proteinExistence type="predicted"/>
<evidence type="ECO:0000313" key="6">
    <source>
        <dbReference type="EMBL" id="MBR0652496.1"/>
    </source>
</evidence>
<dbReference type="PANTHER" id="PTHR44998:SF1">
    <property type="entry name" value="UDP-N-ACETYLGLUCOSAMINE--PEPTIDE N-ACETYLGLUCOSAMINYLTRANSFERASE 110 KDA SUBUNIT"/>
    <property type="match status" value="1"/>
</dbReference>
<keyword evidence="4" id="KW-0802">TPR repeat</keyword>
<dbReference type="PANTHER" id="PTHR44998">
    <property type="match status" value="1"/>
</dbReference>
<dbReference type="RefSeq" id="WP_211871212.1">
    <property type="nucleotide sequence ID" value="NZ_JAAEDI010000029.1"/>
</dbReference>
<dbReference type="InterPro" id="IPR011990">
    <property type="entry name" value="TPR-like_helical_dom_sf"/>
</dbReference>
<feature type="domain" description="O-GlcNAc transferase C-terminal" evidence="5">
    <location>
        <begin position="231"/>
        <end position="378"/>
    </location>
</feature>
<protein>
    <submittedName>
        <fullName evidence="6">Glycosyl transferase</fullName>
    </submittedName>
</protein>
<keyword evidence="7" id="KW-1185">Reference proteome</keyword>
<dbReference type="Gene3D" id="1.25.40.10">
    <property type="entry name" value="Tetratricopeptide repeat domain"/>
    <property type="match status" value="1"/>
</dbReference>
<keyword evidence="3" id="KW-0677">Repeat</keyword>
<keyword evidence="2 6" id="KW-0808">Transferase</keyword>
<evidence type="ECO:0000256" key="1">
    <source>
        <dbReference type="ARBA" id="ARBA00004922"/>
    </source>
</evidence>
<dbReference type="Gene3D" id="3.40.50.11380">
    <property type="match status" value="1"/>
</dbReference>
<reference evidence="7" key="1">
    <citation type="journal article" date="2021" name="Syst. Appl. Microbiol.">
        <title>Roseomonas hellenica sp. nov., isolated from roots of wild-growing Alkanna tinctoria.</title>
        <authorList>
            <person name="Rat A."/>
            <person name="Naranjo H.D."/>
            <person name="Lebbe L."/>
            <person name="Cnockaert M."/>
            <person name="Krigas N."/>
            <person name="Grigoriadou K."/>
            <person name="Maloupa E."/>
            <person name="Willems A."/>
        </authorList>
    </citation>
    <scope>NUCLEOTIDE SEQUENCE [LARGE SCALE GENOMIC DNA]</scope>
    <source>
        <strain evidence="7">LMG 31159</strain>
    </source>
</reference>
<organism evidence="6 7">
    <name type="scientific">Neoroseomonas terrae</name>
    <dbReference type="NCBI Taxonomy" id="424799"/>
    <lineage>
        <taxon>Bacteria</taxon>
        <taxon>Pseudomonadati</taxon>
        <taxon>Pseudomonadota</taxon>
        <taxon>Alphaproteobacteria</taxon>
        <taxon>Acetobacterales</taxon>
        <taxon>Acetobacteraceae</taxon>
        <taxon>Neoroseomonas</taxon>
    </lineage>
</organism>
<dbReference type="EMBL" id="JAAEDI010000029">
    <property type="protein sequence ID" value="MBR0652496.1"/>
    <property type="molecule type" value="Genomic_DNA"/>
</dbReference>
<accession>A0ABS5EN91</accession>
<dbReference type="GO" id="GO:0016740">
    <property type="term" value="F:transferase activity"/>
    <property type="evidence" value="ECO:0007669"/>
    <property type="project" value="UniProtKB-KW"/>
</dbReference>
<sequence length="656" mass="71594">MTRMGIAELVGNAQALAATGQAALAAELYRDWAALNPDDPLLHAVEFNRGVLLADAGELHGAVEAFTTAIRHKPDFLPPYINLGAACERLGAKAQAYGHWAHVSASLAGVTGEAIAYRAAALKQMAQVLEGGRHLAAAEDALRQVAELTPWQRDVVQHWISLRQRQCQWPLLAPLAGHDGAALLLRLAPLSMACLSDDPWMQLAVAAAHMREDVGPPATFRTTADFVGRRDQAPGRRLRVGYLSSDLREHAIGSLMAEMFGLHDREAVEVFIFYCGIAQEDATKARIRASVEHWRDIAAMDDAAAEAAILADGIDILVDVNGHTRGARTRLLARRPAPVIVNWLGYPGSMGSACHHYIIADPHIVPEGSEGFYSERVLRLPCYQPNDRQRPTRAETSRAAHGLPEDAAVFCSFNGTQKITPFVFARWMAILHGVPGSVLWLLKSCEEVEDRLRARAAEHGILPERLIFAPIAAAHDHLARYPLADLFLDTLPYGAHTTASDALWMAVPVLTVPGRGFAARVCASLVQAAGLPECVCSSAEQYVARAIAFGRDRTALTPLRDRLLAGRGTALLFDTPRLVRELEALFRVMWNDMAAGRLPRPDLTNLDTYLELGSDMDHSAVETSFLPHYDARWRAAVARRDAYAALPSDTRLIGAR</sequence>
<feature type="domain" description="O-GlcNAc transferase C-terminal" evidence="5">
    <location>
        <begin position="396"/>
        <end position="580"/>
    </location>
</feature>
<gene>
    <name evidence="6" type="ORF">GXW78_22760</name>
</gene>
<evidence type="ECO:0000259" key="5">
    <source>
        <dbReference type="Pfam" id="PF13844"/>
    </source>
</evidence>
<dbReference type="SUPFAM" id="SSF48452">
    <property type="entry name" value="TPR-like"/>
    <property type="match status" value="1"/>
</dbReference>
<name>A0ABS5EN91_9PROT</name>
<dbReference type="InterPro" id="IPR029489">
    <property type="entry name" value="OGT/SEC/SPY_C"/>
</dbReference>
<evidence type="ECO:0000313" key="7">
    <source>
        <dbReference type="Proteomes" id="UP000698752"/>
    </source>
</evidence>
<evidence type="ECO:0000256" key="2">
    <source>
        <dbReference type="ARBA" id="ARBA00022679"/>
    </source>
</evidence>
<dbReference type="Gene3D" id="3.40.50.2000">
    <property type="entry name" value="Glycogen Phosphorylase B"/>
    <property type="match status" value="1"/>
</dbReference>
<dbReference type="Pfam" id="PF13844">
    <property type="entry name" value="Glyco_transf_41"/>
    <property type="match status" value="2"/>
</dbReference>
<evidence type="ECO:0000256" key="3">
    <source>
        <dbReference type="ARBA" id="ARBA00022737"/>
    </source>
</evidence>